<evidence type="ECO:0000259" key="4">
    <source>
        <dbReference type="Pfam" id="PF04195"/>
    </source>
</evidence>
<feature type="compositionally biased region" description="Basic and acidic residues" evidence="3">
    <location>
        <begin position="314"/>
        <end position="324"/>
    </location>
</feature>
<evidence type="ECO:0000256" key="1">
    <source>
        <dbReference type="ARBA" id="ARBA00023054"/>
    </source>
</evidence>
<accession>A0ABD1VSZ5</accession>
<evidence type="ECO:0000256" key="3">
    <source>
        <dbReference type="SAM" id="MobiDB-lite"/>
    </source>
</evidence>
<keyword evidence="1 2" id="KW-0175">Coiled coil</keyword>
<gene>
    <name evidence="6" type="ORF">Adt_01489</name>
    <name evidence="5" type="ORF">Adt_19994</name>
</gene>
<protein>
    <recommendedName>
        <fullName evidence="4">Transposase (putative) gypsy type domain-containing protein</fullName>
    </recommendedName>
</protein>
<reference evidence="7" key="2">
    <citation type="submission" date="2024-07" db="EMBL/GenBank/DDBJ databases">
        <title>Two chromosome-level genome assemblies of Korean endemic species Abeliophyllum distichum and Forsythia ovata (Oleaceae).</title>
        <authorList>
            <person name="Jang H."/>
        </authorList>
    </citation>
    <scope>NUCLEOTIDE SEQUENCE [LARGE SCALE GENOMIC DNA]</scope>
</reference>
<evidence type="ECO:0000313" key="7">
    <source>
        <dbReference type="Proteomes" id="UP001604336"/>
    </source>
</evidence>
<dbReference type="PANTHER" id="PTHR32083">
    <property type="entry name" value="CILIA AND FLAGELLA-ASSOCIATED PROTEIN 58-RELATED"/>
    <property type="match status" value="1"/>
</dbReference>
<keyword evidence="7" id="KW-1185">Reference proteome</keyword>
<evidence type="ECO:0000313" key="6">
    <source>
        <dbReference type="EMBL" id="KAL2540511.1"/>
    </source>
</evidence>
<comment type="caution">
    <text evidence="6">The sequence shown here is derived from an EMBL/GenBank/DDBJ whole genome shotgun (WGS) entry which is preliminary data.</text>
</comment>
<sequence>MSSASPSVSPSMENVLPIRGIDGNTGEALPIGPAPGLREGTDPYRMEVVRWAALDLPSILVEEDLTKMREQYRIPSDIELILPGPNERACFPREGCTALHLNAFVSGMRLPLHPMLRRILRAYALAPTQVSPNGWSQMVGGMYLWFRHSFGMEMPLHVFQTVYQPRKLPRKKGKEEEAGWYYFCPWGSHKPLVTGCPSSIKQWKESWFWVSGNWQRVVDDPEPDLDVPSVYGIASSLPRCELSSGSIDVLRSIYQADTQSRSYNFILNRQRCLVELGLIASQADMDQGRRPRPTLAALTKQRPRMLVPGSAEDSSQRKAIEDLSRAGNKGAAESPKVIEVDDAPETEVPLSRKRKARPSGSGTSQAAATVVEVADPPMTTSVPPLQRTLTVNVAGEVVLEGPSKATPTPEGETGGAYDSRKRLRELIGAPGARIPDDALRSVPFFPSMGAQAFKKYFTPKWEEFSSHGELEDVLEASLASAIRASAMQMKVLGEFRNRMQEQKRRIAEASKADKEHQQALEGLKAALESAEIAYKQMEADLRESDSNLLNMTKQLDNANAAQKVAAEALEAANMEKRRLQEEAKSRDEEISSLRRELANAAKGKKAAEEGREEVEARLKETEAKLANAEADFVANFHNTEAYSNFSDYFARVGQQEVLTALRTDHPDFNVKNLEARFPPPDAEGEEDD</sequence>
<evidence type="ECO:0000313" key="5">
    <source>
        <dbReference type="EMBL" id="KAL2504373.1"/>
    </source>
</evidence>
<dbReference type="Proteomes" id="UP001604336">
    <property type="component" value="Unassembled WGS sequence"/>
</dbReference>
<evidence type="ECO:0000256" key="2">
    <source>
        <dbReference type="SAM" id="Coils"/>
    </source>
</evidence>
<proteinExistence type="predicted"/>
<feature type="coiled-coil region" evidence="2">
    <location>
        <begin position="492"/>
        <end position="631"/>
    </location>
</feature>
<dbReference type="PANTHER" id="PTHR32083:SF48">
    <property type="entry name" value="TRANS-GOLGI NETWORK-LOCALIZED SYP41-INTERACTING PROTEIN 1"/>
    <property type="match status" value="1"/>
</dbReference>
<dbReference type="EMBL" id="JBFOLK010000001">
    <property type="protein sequence ID" value="KAL2540511.1"/>
    <property type="molecule type" value="Genomic_DNA"/>
</dbReference>
<dbReference type="Pfam" id="PF04195">
    <property type="entry name" value="Transposase_28"/>
    <property type="match status" value="1"/>
</dbReference>
<dbReference type="AlphaFoldDB" id="A0ABD1VSZ5"/>
<name>A0ABD1VSZ5_9LAMI</name>
<reference evidence="6" key="1">
    <citation type="submission" date="2024-07" db="EMBL/GenBank/DDBJ databases">
        <title>Two chromosome-level genome assemblies of Korean endemic species Abeliophyllum distichum and Forsythia ovata (Oleaceae).</title>
        <authorList>
            <person name="Mun J.H."/>
        </authorList>
    </citation>
    <scope>NUCLEOTIDE SEQUENCE</scope>
    <source>
        <strain evidence="6">KNKB198505000391</strain>
        <tissue evidence="6">Leaf</tissue>
    </source>
</reference>
<dbReference type="InterPro" id="IPR007321">
    <property type="entry name" value="Transposase_28"/>
</dbReference>
<feature type="region of interest" description="Disordered" evidence="3">
    <location>
        <begin position="286"/>
        <end position="367"/>
    </location>
</feature>
<organism evidence="6 7">
    <name type="scientific">Abeliophyllum distichum</name>
    <dbReference type="NCBI Taxonomy" id="126358"/>
    <lineage>
        <taxon>Eukaryota</taxon>
        <taxon>Viridiplantae</taxon>
        <taxon>Streptophyta</taxon>
        <taxon>Embryophyta</taxon>
        <taxon>Tracheophyta</taxon>
        <taxon>Spermatophyta</taxon>
        <taxon>Magnoliopsida</taxon>
        <taxon>eudicotyledons</taxon>
        <taxon>Gunneridae</taxon>
        <taxon>Pentapetalae</taxon>
        <taxon>asterids</taxon>
        <taxon>lamiids</taxon>
        <taxon>Lamiales</taxon>
        <taxon>Oleaceae</taxon>
        <taxon>Forsythieae</taxon>
        <taxon>Abeliophyllum</taxon>
    </lineage>
</organism>
<feature type="domain" description="Transposase (putative) gypsy type" evidence="4">
    <location>
        <begin position="100"/>
        <end position="164"/>
    </location>
</feature>
<dbReference type="EMBL" id="JBFOLK010000006">
    <property type="protein sequence ID" value="KAL2504373.1"/>
    <property type="molecule type" value="Genomic_DNA"/>
</dbReference>